<keyword evidence="3" id="KW-1185">Reference proteome</keyword>
<dbReference type="SUPFAM" id="SSF52540">
    <property type="entry name" value="P-loop containing nucleoside triphosphate hydrolases"/>
    <property type="match status" value="1"/>
</dbReference>
<feature type="domain" description="G" evidence="1">
    <location>
        <begin position="5"/>
        <end position="96"/>
    </location>
</feature>
<name>A0A8H5FUW8_9AGAR</name>
<dbReference type="OrthoDB" id="8954335at2759"/>
<evidence type="ECO:0000313" key="2">
    <source>
        <dbReference type="EMBL" id="KAF5350021.1"/>
    </source>
</evidence>
<dbReference type="AlphaFoldDB" id="A0A8H5FUW8"/>
<dbReference type="Proteomes" id="UP000559027">
    <property type="component" value="Unassembled WGS sequence"/>
</dbReference>
<accession>A0A8H5FUW8</accession>
<sequence length="263" mass="29712">MPQNIIIFGECGAGKSSLINLMCGSSLAAISSAANGCTLHASPYMYHDPSGTSFKFWDTAGLNEGEGGRVPNVEAIVRLYQLIMSLHDGISLLVFVMRAPRIKDASVKNWILFREIICRSQVPAVIAVTGLEGEYNMDAWWTQNQNTFRSQGINPADHACVSGTRGKQNRNGTHKYDDEYGQSREKMLGMVKRHYLRQPWRPHRVEWFREVVSVSYESRGWCRSPREKKEIRQVAGQGIEQLKRQCAMSDDEARKLGERLMKG</sequence>
<evidence type="ECO:0000313" key="3">
    <source>
        <dbReference type="Proteomes" id="UP000559027"/>
    </source>
</evidence>
<dbReference type="EMBL" id="JAACJO010000015">
    <property type="protein sequence ID" value="KAF5350021.1"/>
    <property type="molecule type" value="Genomic_DNA"/>
</dbReference>
<dbReference type="Pfam" id="PF01926">
    <property type="entry name" value="MMR_HSR1"/>
    <property type="match status" value="1"/>
</dbReference>
<dbReference type="InterPro" id="IPR027417">
    <property type="entry name" value="P-loop_NTPase"/>
</dbReference>
<reference evidence="2 3" key="1">
    <citation type="journal article" date="2020" name="ISME J.">
        <title>Uncovering the hidden diversity of litter-decomposition mechanisms in mushroom-forming fungi.</title>
        <authorList>
            <person name="Floudas D."/>
            <person name="Bentzer J."/>
            <person name="Ahren D."/>
            <person name="Johansson T."/>
            <person name="Persson P."/>
            <person name="Tunlid A."/>
        </authorList>
    </citation>
    <scope>NUCLEOTIDE SEQUENCE [LARGE SCALE GENOMIC DNA]</scope>
    <source>
        <strain evidence="2 3">CBS 146.42</strain>
    </source>
</reference>
<dbReference type="Gene3D" id="3.40.50.300">
    <property type="entry name" value="P-loop containing nucleotide triphosphate hydrolases"/>
    <property type="match status" value="1"/>
</dbReference>
<evidence type="ECO:0000259" key="1">
    <source>
        <dbReference type="Pfam" id="PF01926"/>
    </source>
</evidence>
<protein>
    <recommendedName>
        <fullName evidence="1">G domain-containing protein</fullName>
    </recommendedName>
</protein>
<dbReference type="InterPro" id="IPR006073">
    <property type="entry name" value="GTP-bd"/>
</dbReference>
<proteinExistence type="predicted"/>
<gene>
    <name evidence="2" type="ORF">D9756_009158</name>
</gene>
<dbReference type="CDD" id="cd00882">
    <property type="entry name" value="Ras_like_GTPase"/>
    <property type="match status" value="1"/>
</dbReference>
<dbReference type="GO" id="GO:0005525">
    <property type="term" value="F:GTP binding"/>
    <property type="evidence" value="ECO:0007669"/>
    <property type="project" value="InterPro"/>
</dbReference>
<comment type="caution">
    <text evidence="2">The sequence shown here is derived from an EMBL/GenBank/DDBJ whole genome shotgun (WGS) entry which is preliminary data.</text>
</comment>
<organism evidence="2 3">
    <name type="scientific">Leucocoprinus leucothites</name>
    <dbReference type="NCBI Taxonomy" id="201217"/>
    <lineage>
        <taxon>Eukaryota</taxon>
        <taxon>Fungi</taxon>
        <taxon>Dikarya</taxon>
        <taxon>Basidiomycota</taxon>
        <taxon>Agaricomycotina</taxon>
        <taxon>Agaricomycetes</taxon>
        <taxon>Agaricomycetidae</taxon>
        <taxon>Agaricales</taxon>
        <taxon>Agaricineae</taxon>
        <taxon>Agaricaceae</taxon>
        <taxon>Leucocoprinus</taxon>
    </lineage>
</organism>